<dbReference type="Gene3D" id="1.10.167.10">
    <property type="entry name" value="Regulator of G-protein Signalling 4, domain 2"/>
    <property type="match status" value="1"/>
</dbReference>
<evidence type="ECO:0000256" key="1">
    <source>
        <dbReference type="SAM" id="Phobius"/>
    </source>
</evidence>
<keyword evidence="1" id="KW-0812">Transmembrane</keyword>
<proteinExistence type="predicted"/>
<dbReference type="PANTHER" id="PTHR10845:SF192">
    <property type="entry name" value="DOUBLE HIT, ISOFORM B"/>
    <property type="match status" value="1"/>
</dbReference>
<dbReference type="InterPro" id="IPR016137">
    <property type="entry name" value="RGS"/>
</dbReference>
<dbReference type="SUPFAM" id="SSF48097">
    <property type="entry name" value="Regulator of G-protein signaling, RGS"/>
    <property type="match status" value="1"/>
</dbReference>
<dbReference type="PROSITE" id="PS50132">
    <property type="entry name" value="RGS"/>
    <property type="match status" value="1"/>
</dbReference>
<dbReference type="InterPro" id="IPR029787">
    <property type="entry name" value="Nucleotide_cyclase"/>
</dbReference>
<evidence type="ECO:0000313" key="4">
    <source>
        <dbReference type="Proteomes" id="UP001431209"/>
    </source>
</evidence>
<dbReference type="PANTHER" id="PTHR10845">
    <property type="entry name" value="REGULATOR OF G PROTEIN SIGNALING"/>
    <property type="match status" value="1"/>
</dbReference>
<feature type="domain" description="RGS" evidence="2">
    <location>
        <begin position="448"/>
        <end position="541"/>
    </location>
</feature>
<sequence>MALEVTESYFVLGNLCYILAKNNYTLTTDYTLAVISTSAVANTNIAIFQLLSGSATPIQQKINSLSRDPNFIGSTQASQRFLGLLINGNITEASQQFPLSRLSEMNNIITTGFNQLENIAVDYFNTLHKNNYSTGIGYLVPVLSSEFIFVILIILSMVLFSQTITGPWERLNILQEDTIRKFVPKGFLSLIKCDKISDVRLGKCQERGIVMMLVEVSEFGSTAVSGGDSLVILNKFLQHVCPVVRRYSGFVNKYHHDGFSAIFRSKKMSVKACLEIKKVSETFHQVNTGFDQITVNIAIHSACVTIGAVGENERMDGVIMSDQVKLNHHLMSINEKLSCNLITTSTIVPNTDSNFVRVLSKIDDPYGNKIKIMELFEPTESKAETRKIFNEASKLFRKKFFYDALDSFDNCLKYDVKDTVCKRYISACRAFIVKSEILLAGLDTKVALSKPTLRALIEEQCEKEFSTENAELYKLSEEFLTINDEDQRRIKAELIYDMYVKPDAERAVNITSSTIQNVRRRLDDPMRPVGTDLFDEIMNQMIVNLSDTLNRVKNNIEFKKELMKINSESFEQFIY</sequence>
<name>A0AAW2ZFL6_9EUKA</name>
<evidence type="ECO:0000313" key="3">
    <source>
        <dbReference type="EMBL" id="KAL0488240.1"/>
    </source>
</evidence>
<dbReference type="InterPro" id="IPR044926">
    <property type="entry name" value="RGS_subdomain_2"/>
</dbReference>
<feature type="transmembrane region" description="Helical" evidence="1">
    <location>
        <begin position="136"/>
        <end position="160"/>
    </location>
</feature>
<comment type="caution">
    <text evidence="3">The sequence shown here is derived from an EMBL/GenBank/DDBJ whole genome shotgun (WGS) entry which is preliminary data.</text>
</comment>
<dbReference type="AlphaFoldDB" id="A0AAW2ZFL6"/>
<dbReference type="Proteomes" id="UP001431209">
    <property type="component" value="Unassembled WGS sequence"/>
</dbReference>
<keyword evidence="4" id="KW-1185">Reference proteome</keyword>
<organism evidence="3 4">
    <name type="scientific">Acrasis kona</name>
    <dbReference type="NCBI Taxonomy" id="1008807"/>
    <lineage>
        <taxon>Eukaryota</taxon>
        <taxon>Discoba</taxon>
        <taxon>Heterolobosea</taxon>
        <taxon>Tetramitia</taxon>
        <taxon>Eutetramitia</taxon>
        <taxon>Acrasidae</taxon>
        <taxon>Acrasis</taxon>
    </lineage>
</organism>
<keyword evidence="1" id="KW-0472">Membrane</keyword>
<dbReference type="Pfam" id="PF00615">
    <property type="entry name" value="RGS"/>
    <property type="match status" value="1"/>
</dbReference>
<dbReference type="SMART" id="SM00315">
    <property type="entry name" value="RGS"/>
    <property type="match status" value="1"/>
</dbReference>
<accession>A0AAW2ZFL6</accession>
<keyword evidence="1" id="KW-1133">Transmembrane helix</keyword>
<dbReference type="Gene3D" id="3.30.70.1230">
    <property type="entry name" value="Nucleotide cyclase"/>
    <property type="match status" value="1"/>
</dbReference>
<dbReference type="SUPFAM" id="SSF55073">
    <property type="entry name" value="Nucleotide cyclase"/>
    <property type="match status" value="1"/>
</dbReference>
<dbReference type="PRINTS" id="PR01301">
    <property type="entry name" value="RGSPROTEIN"/>
</dbReference>
<protein>
    <recommendedName>
        <fullName evidence="2">RGS domain-containing protein</fullName>
    </recommendedName>
</protein>
<dbReference type="EMBL" id="JAOPGA020001418">
    <property type="protein sequence ID" value="KAL0488240.1"/>
    <property type="molecule type" value="Genomic_DNA"/>
</dbReference>
<dbReference type="InterPro" id="IPR036305">
    <property type="entry name" value="RGS_sf"/>
</dbReference>
<gene>
    <name evidence="3" type="ORF">AKO1_008913</name>
</gene>
<evidence type="ECO:0000259" key="2">
    <source>
        <dbReference type="PROSITE" id="PS50132"/>
    </source>
</evidence>
<reference evidence="3 4" key="1">
    <citation type="submission" date="2024-03" db="EMBL/GenBank/DDBJ databases">
        <title>The Acrasis kona genome and developmental transcriptomes reveal deep origins of eukaryotic multicellular pathways.</title>
        <authorList>
            <person name="Sheikh S."/>
            <person name="Fu C.-J."/>
            <person name="Brown M.W."/>
            <person name="Baldauf S.L."/>
        </authorList>
    </citation>
    <scope>NUCLEOTIDE SEQUENCE [LARGE SCALE GENOMIC DNA]</scope>
    <source>
        <strain evidence="3 4">ATCC MYA-3509</strain>
    </source>
</reference>